<dbReference type="EMBL" id="RBRA01000022">
    <property type="protein sequence ID" value="RMQ29246.1"/>
    <property type="molecule type" value="Genomic_DNA"/>
</dbReference>
<proteinExistence type="predicted"/>
<organism evidence="2 4">
    <name type="scientific">Pseudomonas syringae pv. delphinii</name>
    <dbReference type="NCBI Taxonomy" id="192088"/>
    <lineage>
        <taxon>Bacteria</taxon>
        <taxon>Pseudomonadati</taxon>
        <taxon>Pseudomonadota</taxon>
        <taxon>Gammaproteobacteria</taxon>
        <taxon>Pseudomonadales</taxon>
        <taxon>Pseudomonadaceae</taxon>
        <taxon>Pseudomonas</taxon>
    </lineage>
</organism>
<dbReference type="Proteomes" id="UP000267908">
    <property type="component" value="Unassembled WGS sequence"/>
</dbReference>
<feature type="domain" description="TIR" evidence="1">
    <location>
        <begin position="1"/>
        <end position="142"/>
    </location>
</feature>
<reference evidence="4 5" key="1">
    <citation type="submission" date="2018-08" db="EMBL/GenBank/DDBJ databases">
        <title>Recombination of ecologically and evolutionarily significant loci maintains genetic cohesion in the Pseudomonas syringae species complex.</title>
        <authorList>
            <person name="Dillon M."/>
            <person name="Thakur S."/>
            <person name="Almeida R.N.D."/>
            <person name="Weir B.S."/>
            <person name="Guttman D.S."/>
        </authorList>
    </citation>
    <scope>NUCLEOTIDE SEQUENCE [LARGE SCALE GENOMIC DNA]</scope>
    <source>
        <strain evidence="3 5">ICMP 13052</strain>
        <strain evidence="2 4">ICMP 4330</strain>
    </source>
</reference>
<sequence length="323" mass="36552">MPNVFFSYCHADEALRDQLEKQLSMLKRQGVIETWHDRRINAGQEIDGAIDEHINTDEIILLLVSPDFIASDYCYNVEMTRAMERHEAKQAIVIPVILRACDWHHAPFGKLLGTPSDGRPVTLWPDRDEAFLQVAREVRKAAEKWRTDKPVASPRSVRPDCAISVAAAPELIARPRSSNLRLAKSFTQLDKDQFQFESFEYIARYFDNSLAELQARNDGYQGVFRRIDGNRFSAIIYKDGRDVAKGSVFVGGQMGAGIFYSQGDAFGGGSFNEALHVESDDQTLYWRTLGMASFRSQRDQKLSQEGAAEALWNIMIAPLQRGR</sequence>
<evidence type="ECO:0000313" key="3">
    <source>
        <dbReference type="EMBL" id="RMQ29246.1"/>
    </source>
</evidence>
<dbReference type="PROSITE" id="PS50104">
    <property type="entry name" value="TIR"/>
    <property type="match status" value="1"/>
</dbReference>
<dbReference type="RefSeq" id="WP_057438230.1">
    <property type="nucleotide sequence ID" value="NZ_LJQH01000394.1"/>
</dbReference>
<dbReference type="InterPro" id="IPR035897">
    <property type="entry name" value="Toll_tir_struct_dom_sf"/>
</dbReference>
<evidence type="ECO:0000313" key="5">
    <source>
        <dbReference type="Proteomes" id="UP000269044"/>
    </source>
</evidence>
<accession>A0A0P9PIG7</accession>
<evidence type="ECO:0000259" key="1">
    <source>
        <dbReference type="PROSITE" id="PS50104"/>
    </source>
</evidence>
<evidence type="ECO:0000313" key="2">
    <source>
        <dbReference type="EMBL" id="RMP16126.1"/>
    </source>
</evidence>
<dbReference type="AlphaFoldDB" id="A0A0P9PIG7"/>
<dbReference type="Gene3D" id="3.40.50.10140">
    <property type="entry name" value="Toll/interleukin-1 receptor homology (TIR) domain"/>
    <property type="match status" value="1"/>
</dbReference>
<name>A0A0P9PIG7_9PSED</name>
<dbReference type="GO" id="GO:0007165">
    <property type="term" value="P:signal transduction"/>
    <property type="evidence" value="ECO:0007669"/>
    <property type="project" value="InterPro"/>
</dbReference>
<dbReference type="EMBL" id="RBQG01000090">
    <property type="protein sequence ID" value="RMP16126.1"/>
    <property type="molecule type" value="Genomic_DNA"/>
</dbReference>
<comment type="caution">
    <text evidence="2">The sequence shown here is derived from an EMBL/GenBank/DDBJ whole genome shotgun (WGS) entry which is preliminary data.</text>
</comment>
<dbReference type="SUPFAM" id="SSF52200">
    <property type="entry name" value="Toll/Interleukin receptor TIR domain"/>
    <property type="match status" value="1"/>
</dbReference>
<evidence type="ECO:0000313" key="4">
    <source>
        <dbReference type="Proteomes" id="UP000267908"/>
    </source>
</evidence>
<dbReference type="SMART" id="SM00255">
    <property type="entry name" value="TIR"/>
    <property type="match status" value="1"/>
</dbReference>
<protein>
    <recommendedName>
        <fullName evidence="1">TIR domain-containing protein</fullName>
    </recommendedName>
</protein>
<dbReference type="Proteomes" id="UP000269044">
    <property type="component" value="Unassembled WGS sequence"/>
</dbReference>
<gene>
    <name evidence="3" type="ORF">ALQ08_03784</name>
    <name evidence="2" type="ORF">ALQ28_01093</name>
</gene>
<dbReference type="Pfam" id="PF13676">
    <property type="entry name" value="TIR_2"/>
    <property type="match status" value="1"/>
</dbReference>
<dbReference type="InterPro" id="IPR000157">
    <property type="entry name" value="TIR_dom"/>
</dbReference>